<feature type="transmembrane region" description="Helical" evidence="1">
    <location>
        <begin position="45"/>
        <end position="65"/>
    </location>
</feature>
<dbReference type="Proteomes" id="UP000278807">
    <property type="component" value="Unassembled WGS sequence"/>
</dbReference>
<reference evidence="3 4" key="2">
    <citation type="submission" date="2018-11" db="EMBL/GenBank/DDBJ databases">
        <authorList>
            <consortium name="Pathogen Informatics"/>
        </authorList>
    </citation>
    <scope>NUCLEOTIDE SEQUENCE [LARGE SCALE GENOMIC DNA]</scope>
</reference>
<reference evidence="5" key="1">
    <citation type="submission" date="2017-02" db="UniProtKB">
        <authorList>
            <consortium name="WormBaseParasite"/>
        </authorList>
    </citation>
    <scope>IDENTIFICATION</scope>
</reference>
<protein>
    <submittedName>
        <fullName evidence="5">COesterase domain-containing protein</fullName>
    </submittedName>
</protein>
<name>A0A0R3TA79_RODNA</name>
<dbReference type="OrthoDB" id="19653at2759"/>
<dbReference type="WBParaSite" id="HNAJ_0000396801-mRNA-1">
    <property type="protein sequence ID" value="HNAJ_0000396801-mRNA-1"/>
    <property type="gene ID" value="HNAJ_0000396801"/>
</dbReference>
<evidence type="ECO:0000259" key="2">
    <source>
        <dbReference type="Pfam" id="PF00135"/>
    </source>
</evidence>
<dbReference type="EMBL" id="UZAE01002523">
    <property type="protein sequence ID" value="VDN99825.1"/>
    <property type="molecule type" value="Genomic_DNA"/>
</dbReference>
<organism evidence="5">
    <name type="scientific">Rodentolepis nana</name>
    <name type="common">Dwarf tapeworm</name>
    <name type="synonym">Hymenolepis nana</name>
    <dbReference type="NCBI Taxonomy" id="102285"/>
    <lineage>
        <taxon>Eukaryota</taxon>
        <taxon>Metazoa</taxon>
        <taxon>Spiralia</taxon>
        <taxon>Lophotrochozoa</taxon>
        <taxon>Platyhelminthes</taxon>
        <taxon>Cestoda</taxon>
        <taxon>Eucestoda</taxon>
        <taxon>Cyclophyllidea</taxon>
        <taxon>Hymenolepididae</taxon>
        <taxon>Rodentolepis</taxon>
    </lineage>
</organism>
<accession>A0A0R3TA79</accession>
<dbReference type="AlphaFoldDB" id="A0A0R3TA79"/>
<proteinExistence type="predicted"/>
<evidence type="ECO:0000313" key="3">
    <source>
        <dbReference type="EMBL" id="VDN99825.1"/>
    </source>
</evidence>
<dbReference type="Pfam" id="PF00135">
    <property type="entry name" value="COesterase"/>
    <property type="match status" value="1"/>
</dbReference>
<dbReference type="InterPro" id="IPR050309">
    <property type="entry name" value="Type-B_Carboxylest/Lipase"/>
</dbReference>
<dbReference type="PANTHER" id="PTHR11559">
    <property type="entry name" value="CARBOXYLESTERASE"/>
    <property type="match status" value="1"/>
</dbReference>
<gene>
    <name evidence="3" type="ORF">HNAJ_LOCUS3966</name>
</gene>
<dbReference type="InterPro" id="IPR002018">
    <property type="entry name" value="CarbesteraseB"/>
</dbReference>
<sequence>MGCRRVRVVEYHKLLEPDHFFRYGRPKIEPPGIDLTFRLPLDKTLVFLIFLSAIGVIIHFTYAYLHLPPFPPLPVNATTDCAFLRGAWNAEQTVLRFYSIPYAIPPLAKPDEGTLDVLQEYFHTVGGKPSLRWKTPHKLIGFEGCILAHNDRCTFKRGRWTCDLSKPRPFSSCVPPRTEGRVESMNPEYLFQNERCLQVDIAVPLFEGSLKPVVIVIAGFQYLAEPMVTPDSPRPAYWPSDETVSDTDAVWVYLHYRLGLAGFFYNLTHTRSKSKDKQQLSHENFALKDQLEGLRWIKTHIKQFGGDPKRITVFGIASGATSVLALMKMKNKGEDLFQQAWLSSGAVHWHSERDKSRHVNIVDKVFGEIANNHIGTHCKPTSPGFVLNACKLKDIEQKLNDIPLQIINSLIADNFKDENLIGEFINSANESGRGMGWIYAESNSGDILPPKYWTDDELDYIFINGK</sequence>
<evidence type="ECO:0000313" key="4">
    <source>
        <dbReference type="Proteomes" id="UP000278807"/>
    </source>
</evidence>
<evidence type="ECO:0000313" key="5">
    <source>
        <dbReference type="WBParaSite" id="HNAJ_0000396801-mRNA-1"/>
    </source>
</evidence>
<feature type="domain" description="Carboxylesterase type B" evidence="2">
    <location>
        <begin position="172"/>
        <end position="350"/>
    </location>
</feature>
<dbReference type="Gene3D" id="3.40.50.1820">
    <property type="entry name" value="alpha/beta hydrolase"/>
    <property type="match status" value="1"/>
</dbReference>
<dbReference type="SUPFAM" id="SSF53474">
    <property type="entry name" value="alpha/beta-Hydrolases"/>
    <property type="match status" value="1"/>
</dbReference>
<dbReference type="STRING" id="102285.A0A0R3TA79"/>
<dbReference type="InterPro" id="IPR029058">
    <property type="entry name" value="AB_hydrolase_fold"/>
</dbReference>
<keyword evidence="1" id="KW-1133">Transmembrane helix</keyword>
<evidence type="ECO:0000256" key="1">
    <source>
        <dbReference type="SAM" id="Phobius"/>
    </source>
</evidence>
<keyword evidence="1" id="KW-0812">Transmembrane</keyword>
<keyword evidence="1" id="KW-0472">Membrane</keyword>
<keyword evidence="4" id="KW-1185">Reference proteome</keyword>